<evidence type="ECO:0000313" key="2">
    <source>
        <dbReference type="EMBL" id="CAH3148967.1"/>
    </source>
</evidence>
<organism evidence="2 3">
    <name type="scientific">Porites lobata</name>
    <dbReference type="NCBI Taxonomy" id="104759"/>
    <lineage>
        <taxon>Eukaryota</taxon>
        <taxon>Metazoa</taxon>
        <taxon>Cnidaria</taxon>
        <taxon>Anthozoa</taxon>
        <taxon>Hexacorallia</taxon>
        <taxon>Scleractinia</taxon>
        <taxon>Fungiina</taxon>
        <taxon>Poritidae</taxon>
        <taxon>Porites</taxon>
    </lineage>
</organism>
<feature type="transmembrane region" description="Helical" evidence="1">
    <location>
        <begin position="115"/>
        <end position="141"/>
    </location>
</feature>
<reference evidence="2 3" key="1">
    <citation type="submission" date="2022-05" db="EMBL/GenBank/DDBJ databases">
        <authorList>
            <consortium name="Genoscope - CEA"/>
            <person name="William W."/>
        </authorList>
    </citation>
    <scope>NUCLEOTIDE SEQUENCE [LARGE SCALE GENOMIC DNA]</scope>
</reference>
<sequence>MAESTRKKYLKYVAIAHIIFGVFLFVLGILDHVYGDVTADVIVRGEMLLGVWAGILMCFTGYLGIQGAKTGRSHKSRNALVGTFMGFAVISTFWGIVLIIFYIPSQTSVDESIGVLTIPILTFGIAAFATGFVGSVVSCLAHDCCIASSGQSTPAISVTRPEFGQDVFPSGHVIEQELSVRAPAVLPVQQAEGVVTFPGDQPASHQIFTTGGQLTEAERRDQPPPYRGDEQVRVKSWVMFLLIK</sequence>
<protein>
    <submittedName>
        <fullName evidence="2">Uncharacterized protein</fullName>
    </submittedName>
</protein>
<keyword evidence="1" id="KW-0812">Transmembrane</keyword>
<keyword evidence="3" id="KW-1185">Reference proteome</keyword>
<proteinExistence type="predicted"/>
<feature type="transmembrane region" description="Helical" evidence="1">
    <location>
        <begin position="80"/>
        <end position="103"/>
    </location>
</feature>
<dbReference type="EMBL" id="CALNXK010000085">
    <property type="protein sequence ID" value="CAH3148967.1"/>
    <property type="molecule type" value="Genomic_DNA"/>
</dbReference>
<name>A0ABN8PRI8_9CNID</name>
<evidence type="ECO:0000256" key="1">
    <source>
        <dbReference type="SAM" id="Phobius"/>
    </source>
</evidence>
<keyword evidence="1" id="KW-1133">Transmembrane helix</keyword>
<dbReference type="Proteomes" id="UP001159405">
    <property type="component" value="Unassembled WGS sequence"/>
</dbReference>
<comment type="caution">
    <text evidence="2">The sequence shown here is derived from an EMBL/GenBank/DDBJ whole genome shotgun (WGS) entry which is preliminary data.</text>
</comment>
<keyword evidence="1" id="KW-0472">Membrane</keyword>
<feature type="transmembrane region" description="Helical" evidence="1">
    <location>
        <begin position="50"/>
        <end position="68"/>
    </location>
</feature>
<feature type="transmembrane region" description="Helical" evidence="1">
    <location>
        <begin position="12"/>
        <end position="30"/>
    </location>
</feature>
<gene>
    <name evidence="2" type="ORF">PLOB_00046905</name>
</gene>
<evidence type="ECO:0000313" key="3">
    <source>
        <dbReference type="Proteomes" id="UP001159405"/>
    </source>
</evidence>
<accession>A0ABN8PRI8</accession>